<dbReference type="EnsemblPlants" id="ONIVA02G15660.1">
    <property type="protein sequence ID" value="ONIVA02G15660.1"/>
    <property type="gene ID" value="ONIVA02G15660"/>
</dbReference>
<dbReference type="Proteomes" id="UP000006591">
    <property type="component" value="Chromosome 2"/>
</dbReference>
<dbReference type="Gramene" id="ONIVA02G15660.1">
    <property type="protein sequence ID" value="ONIVA02G15660.1"/>
    <property type="gene ID" value="ONIVA02G15660"/>
</dbReference>
<proteinExistence type="predicted"/>
<name>A0A0E0G5Q0_ORYNI</name>
<evidence type="ECO:0000313" key="2">
    <source>
        <dbReference type="Proteomes" id="UP000006591"/>
    </source>
</evidence>
<reference evidence="1" key="1">
    <citation type="submission" date="2015-04" db="UniProtKB">
        <authorList>
            <consortium name="EnsemblPlants"/>
        </authorList>
    </citation>
    <scope>IDENTIFICATION</scope>
    <source>
        <strain evidence="1">SL10</strain>
    </source>
</reference>
<protein>
    <submittedName>
        <fullName evidence="1">Uncharacterized protein</fullName>
    </submittedName>
</protein>
<dbReference type="AlphaFoldDB" id="A0A0E0G5Q0"/>
<dbReference type="HOGENOM" id="CLU_2835558_0_0_1"/>
<sequence length="66" mass="7390">MAGRVAGGKLMVKDGLSLQEDVSYSLHATCCRNNAIYVMNCIEGRMEENPDDLPANVHIFWCQSRM</sequence>
<reference evidence="1" key="2">
    <citation type="submission" date="2018-04" db="EMBL/GenBank/DDBJ databases">
        <title>OnivRS2 (Oryza nivara Reference Sequence Version 2).</title>
        <authorList>
            <person name="Zhang J."/>
            <person name="Kudrna D."/>
            <person name="Lee S."/>
            <person name="Talag J."/>
            <person name="Rajasekar S."/>
            <person name="Welchert J."/>
            <person name="Hsing Y.-I."/>
            <person name="Wing R.A."/>
        </authorList>
    </citation>
    <scope>NUCLEOTIDE SEQUENCE [LARGE SCALE GENOMIC DNA]</scope>
    <source>
        <strain evidence="1">SL10</strain>
    </source>
</reference>
<accession>A0A0E0G5Q0</accession>
<evidence type="ECO:0000313" key="1">
    <source>
        <dbReference type="EnsemblPlants" id="ONIVA02G15660.1"/>
    </source>
</evidence>
<organism evidence="1">
    <name type="scientific">Oryza nivara</name>
    <name type="common">Indian wild rice</name>
    <name type="synonym">Oryza sativa f. spontanea</name>
    <dbReference type="NCBI Taxonomy" id="4536"/>
    <lineage>
        <taxon>Eukaryota</taxon>
        <taxon>Viridiplantae</taxon>
        <taxon>Streptophyta</taxon>
        <taxon>Embryophyta</taxon>
        <taxon>Tracheophyta</taxon>
        <taxon>Spermatophyta</taxon>
        <taxon>Magnoliopsida</taxon>
        <taxon>Liliopsida</taxon>
        <taxon>Poales</taxon>
        <taxon>Poaceae</taxon>
        <taxon>BOP clade</taxon>
        <taxon>Oryzoideae</taxon>
        <taxon>Oryzeae</taxon>
        <taxon>Oryzinae</taxon>
        <taxon>Oryza</taxon>
    </lineage>
</organism>
<keyword evidence="2" id="KW-1185">Reference proteome</keyword>